<dbReference type="Proteomes" id="UP001270362">
    <property type="component" value="Unassembled WGS sequence"/>
</dbReference>
<accession>A0AAE1CAH2</accession>
<evidence type="ECO:0000313" key="3">
    <source>
        <dbReference type="EMBL" id="KAK3685594.1"/>
    </source>
</evidence>
<keyword evidence="1" id="KW-0811">Translocation</keyword>
<evidence type="ECO:0000313" key="4">
    <source>
        <dbReference type="Proteomes" id="UP001270362"/>
    </source>
</evidence>
<feature type="non-terminal residue" evidence="3">
    <location>
        <position position="204"/>
    </location>
</feature>
<sequence>PNPSPSYLLRASFLALPSPTPRPMLVVIDLNGTLLFRPSRRQPTKFLARPHAHTFLAYCLETFHVVIWSSARPDNVRNMLAALLPAPEQRARVVAAWGRDKFGLSPEDYNLRTQCYKRLTRLWEDPVVAAAHPAGEPWNQGNTVLIDDSAEKARSEPFNAITIPEFFGDVNEEPEVLPLVHDYLNTLAMQVDISTYIRTKPFRV</sequence>
<dbReference type="SUPFAM" id="SSF56784">
    <property type="entry name" value="HAD-like"/>
    <property type="match status" value="1"/>
</dbReference>
<dbReference type="InterPro" id="IPR004274">
    <property type="entry name" value="FCP1_dom"/>
</dbReference>
<dbReference type="Gene3D" id="3.40.50.1000">
    <property type="entry name" value="HAD superfamily/HAD-like"/>
    <property type="match status" value="1"/>
</dbReference>
<organism evidence="3 4">
    <name type="scientific">Podospora appendiculata</name>
    <dbReference type="NCBI Taxonomy" id="314037"/>
    <lineage>
        <taxon>Eukaryota</taxon>
        <taxon>Fungi</taxon>
        <taxon>Dikarya</taxon>
        <taxon>Ascomycota</taxon>
        <taxon>Pezizomycotina</taxon>
        <taxon>Sordariomycetes</taxon>
        <taxon>Sordariomycetidae</taxon>
        <taxon>Sordariales</taxon>
        <taxon>Podosporaceae</taxon>
        <taxon>Podospora</taxon>
    </lineage>
</organism>
<keyword evidence="1" id="KW-0813">Transport</keyword>
<dbReference type="PANTHER" id="PTHR12210">
    <property type="entry name" value="DULLARD PROTEIN PHOSPHATASE"/>
    <property type="match status" value="1"/>
</dbReference>
<evidence type="ECO:0000259" key="2">
    <source>
        <dbReference type="PROSITE" id="PS50969"/>
    </source>
</evidence>
<proteinExistence type="inferred from homology"/>
<dbReference type="InterPro" id="IPR023214">
    <property type="entry name" value="HAD_sf"/>
</dbReference>
<gene>
    <name evidence="3" type="ORF">B0T22DRAFT_366708</name>
</gene>
<comment type="similarity">
    <text evidence="1">Belongs to the TIM50 family.</text>
</comment>
<name>A0AAE1CAH2_9PEZI</name>
<reference evidence="3" key="1">
    <citation type="journal article" date="2023" name="Mol. Phylogenet. Evol.">
        <title>Genome-scale phylogeny and comparative genomics of the fungal order Sordariales.</title>
        <authorList>
            <person name="Hensen N."/>
            <person name="Bonometti L."/>
            <person name="Westerberg I."/>
            <person name="Brannstrom I.O."/>
            <person name="Guillou S."/>
            <person name="Cros-Aarteil S."/>
            <person name="Calhoun S."/>
            <person name="Haridas S."/>
            <person name="Kuo A."/>
            <person name="Mondo S."/>
            <person name="Pangilinan J."/>
            <person name="Riley R."/>
            <person name="LaButti K."/>
            <person name="Andreopoulos B."/>
            <person name="Lipzen A."/>
            <person name="Chen C."/>
            <person name="Yan M."/>
            <person name="Daum C."/>
            <person name="Ng V."/>
            <person name="Clum A."/>
            <person name="Steindorff A."/>
            <person name="Ohm R.A."/>
            <person name="Martin F."/>
            <person name="Silar P."/>
            <person name="Natvig D.O."/>
            <person name="Lalanne C."/>
            <person name="Gautier V."/>
            <person name="Ament-Velasquez S.L."/>
            <person name="Kruys A."/>
            <person name="Hutchinson M.I."/>
            <person name="Powell A.J."/>
            <person name="Barry K."/>
            <person name="Miller A.N."/>
            <person name="Grigoriev I.V."/>
            <person name="Debuchy R."/>
            <person name="Gladieux P."/>
            <person name="Hiltunen Thoren M."/>
            <person name="Johannesson H."/>
        </authorList>
    </citation>
    <scope>NUCLEOTIDE SEQUENCE</scope>
    <source>
        <strain evidence="3">CBS 314.62</strain>
    </source>
</reference>
<keyword evidence="4" id="KW-1185">Reference proteome</keyword>
<evidence type="ECO:0000256" key="1">
    <source>
        <dbReference type="RuleBase" id="RU365079"/>
    </source>
</evidence>
<feature type="domain" description="FCP1 homology" evidence="2">
    <location>
        <begin position="19"/>
        <end position="187"/>
    </location>
</feature>
<dbReference type="GO" id="GO:0005744">
    <property type="term" value="C:TIM23 mitochondrial import inner membrane translocase complex"/>
    <property type="evidence" value="ECO:0007669"/>
    <property type="project" value="UniProtKB-UniRule"/>
</dbReference>
<protein>
    <recommendedName>
        <fullName evidence="1">Mitochondrial import inner membrane translocase subunit TIM50</fullName>
    </recommendedName>
</protein>
<keyword evidence="1" id="KW-0496">Mitochondrion</keyword>
<dbReference type="InterPro" id="IPR050365">
    <property type="entry name" value="TIM50"/>
</dbReference>
<keyword evidence="1" id="KW-0809">Transit peptide</keyword>
<keyword evidence="1" id="KW-0653">Protein transport</keyword>
<dbReference type="PROSITE" id="PS50969">
    <property type="entry name" value="FCP1"/>
    <property type="match status" value="1"/>
</dbReference>
<dbReference type="InterPro" id="IPR036412">
    <property type="entry name" value="HAD-like_sf"/>
</dbReference>
<dbReference type="GO" id="GO:0015031">
    <property type="term" value="P:protein transport"/>
    <property type="evidence" value="ECO:0007669"/>
    <property type="project" value="UniProtKB-KW"/>
</dbReference>
<comment type="subcellular location">
    <subcellularLocation>
        <location evidence="1">Mitochondrion inner membrane</location>
        <topology evidence="1">Single-pass membrane protein</topology>
    </subcellularLocation>
</comment>
<comment type="caution">
    <text evidence="3">The sequence shown here is derived from an EMBL/GenBank/DDBJ whole genome shotgun (WGS) entry which is preliminary data.</text>
</comment>
<dbReference type="Pfam" id="PF03031">
    <property type="entry name" value="NIF"/>
    <property type="match status" value="1"/>
</dbReference>
<feature type="non-terminal residue" evidence="3">
    <location>
        <position position="1"/>
    </location>
</feature>
<comment type="function">
    <text evidence="1">Essential component of the TIM23 complex, a complex that mediates the translocation of transit peptide-containing proteins across the mitochondrial inner membrane.</text>
</comment>
<reference evidence="3" key="2">
    <citation type="submission" date="2023-06" db="EMBL/GenBank/DDBJ databases">
        <authorList>
            <consortium name="Lawrence Berkeley National Laboratory"/>
            <person name="Haridas S."/>
            <person name="Hensen N."/>
            <person name="Bonometti L."/>
            <person name="Westerberg I."/>
            <person name="Brannstrom I.O."/>
            <person name="Guillou S."/>
            <person name="Cros-Aarteil S."/>
            <person name="Calhoun S."/>
            <person name="Kuo A."/>
            <person name="Mondo S."/>
            <person name="Pangilinan J."/>
            <person name="Riley R."/>
            <person name="Labutti K."/>
            <person name="Andreopoulos B."/>
            <person name="Lipzen A."/>
            <person name="Chen C."/>
            <person name="Yanf M."/>
            <person name="Daum C."/>
            <person name="Ng V."/>
            <person name="Clum A."/>
            <person name="Steindorff A."/>
            <person name="Ohm R."/>
            <person name="Martin F."/>
            <person name="Silar P."/>
            <person name="Natvig D."/>
            <person name="Lalanne C."/>
            <person name="Gautier V."/>
            <person name="Ament-Velasquez S.L."/>
            <person name="Kruys A."/>
            <person name="Hutchinson M.I."/>
            <person name="Powell A.J."/>
            <person name="Barry K."/>
            <person name="Miller A.N."/>
            <person name="Grigoriev I.V."/>
            <person name="Debuchy R."/>
            <person name="Gladieux P."/>
            <person name="Thoren M.H."/>
            <person name="Johannesson H."/>
        </authorList>
    </citation>
    <scope>NUCLEOTIDE SEQUENCE</scope>
    <source>
        <strain evidence="3">CBS 314.62</strain>
    </source>
</reference>
<comment type="subunit">
    <text evidence="1">Component of the TIM23 complex.</text>
</comment>
<dbReference type="SMART" id="SM00577">
    <property type="entry name" value="CPDc"/>
    <property type="match status" value="1"/>
</dbReference>
<dbReference type="EMBL" id="JAULSO010000003">
    <property type="protein sequence ID" value="KAK3685594.1"/>
    <property type="molecule type" value="Genomic_DNA"/>
</dbReference>
<dbReference type="AlphaFoldDB" id="A0AAE1CAH2"/>